<keyword evidence="2" id="KW-1185">Reference proteome</keyword>
<sequence>MTSTYSLHNALRCSAVVIELGVEHEKWTERWRFSNGRGSSLMSGGPDRTRHIPADPGQKPSFVIAIRSNSAGRGNRQRTSLYRRISVCRIASALFVPVAAESLTYSSPLVRGGEPAHAYIICCCPDQPSGAMRRPNLAPGRRIIPPSSSAGGVPASPWSSSL</sequence>
<organism evidence="1 2">
    <name type="scientific">Zalaria obscura</name>
    <dbReference type="NCBI Taxonomy" id="2024903"/>
    <lineage>
        <taxon>Eukaryota</taxon>
        <taxon>Fungi</taxon>
        <taxon>Dikarya</taxon>
        <taxon>Ascomycota</taxon>
        <taxon>Pezizomycotina</taxon>
        <taxon>Dothideomycetes</taxon>
        <taxon>Dothideomycetidae</taxon>
        <taxon>Dothideales</taxon>
        <taxon>Zalariaceae</taxon>
        <taxon>Zalaria</taxon>
    </lineage>
</organism>
<gene>
    <name evidence="1" type="ORF">M8818_007054</name>
</gene>
<accession>A0ACC3S3X1</accession>
<comment type="caution">
    <text evidence="1">The sequence shown here is derived from an EMBL/GenBank/DDBJ whole genome shotgun (WGS) entry which is preliminary data.</text>
</comment>
<protein>
    <submittedName>
        <fullName evidence="1">Uncharacterized protein</fullName>
    </submittedName>
</protein>
<proteinExistence type="predicted"/>
<dbReference type="EMBL" id="JAMKPW020000042">
    <property type="protein sequence ID" value="KAK8195903.1"/>
    <property type="molecule type" value="Genomic_DNA"/>
</dbReference>
<reference evidence="1" key="1">
    <citation type="submission" date="2024-02" db="EMBL/GenBank/DDBJ databases">
        <title>Metagenome Assembled Genome of Zalaria obscura JY119.</title>
        <authorList>
            <person name="Vighnesh L."/>
            <person name="Jagadeeshwari U."/>
            <person name="Venkata Ramana C."/>
            <person name="Sasikala C."/>
        </authorList>
    </citation>
    <scope>NUCLEOTIDE SEQUENCE</scope>
    <source>
        <strain evidence="1">JY119</strain>
    </source>
</reference>
<dbReference type="Proteomes" id="UP001320706">
    <property type="component" value="Unassembled WGS sequence"/>
</dbReference>
<name>A0ACC3S3X1_9PEZI</name>
<evidence type="ECO:0000313" key="1">
    <source>
        <dbReference type="EMBL" id="KAK8195903.1"/>
    </source>
</evidence>
<evidence type="ECO:0000313" key="2">
    <source>
        <dbReference type="Proteomes" id="UP001320706"/>
    </source>
</evidence>